<gene>
    <name evidence="1" type="ORF">AH67_00200</name>
</gene>
<evidence type="ECO:0000313" key="2">
    <source>
        <dbReference type="Proteomes" id="UP000030636"/>
    </source>
</evidence>
<dbReference type="AlphaFoldDB" id="A0A0A7I8K3"/>
<reference evidence="1 2" key="1">
    <citation type="journal article" date="2015" name="Genome Announc.">
        <title>Bifidobacterium pseudolongum Strain PV8-2, Isolated from a Stool Sample of an Anemic Kenyan Infant.</title>
        <authorList>
            <person name="Vazquez-Gutierrez P."/>
            <person name="Lacroix C."/>
            <person name="Chassard C."/>
            <person name="Klumpp J."/>
            <person name="Stevens M.J."/>
            <person name="Jans C."/>
        </authorList>
    </citation>
    <scope>NUCLEOTIDE SEQUENCE [LARGE SCALE GENOMIC DNA]</scope>
    <source>
        <strain evidence="1 2">PV8-2</strain>
    </source>
</reference>
<dbReference type="Proteomes" id="UP000030636">
    <property type="component" value="Chromosome"/>
</dbReference>
<dbReference type="EMBL" id="CP007457">
    <property type="protein sequence ID" value="AIZ15560.1"/>
    <property type="molecule type" value="Genomic_DNA"/>
</dbReference>
<proteinExistence type="predicted"/>
<accession>A0A0A7I8K3</accession>
<dbReference type="KEGG" id="bpsp:AH67_00200"/>
<name>A0A0A7I8K3_9BIFI</name>
<sequence length="401" mass="44519">MAMSMIMCPECGTQISSRARLCVECGYVGDDPSRPISEQITREIVPTFKMAVERWDPMAERSNVELMDVAPENNASIWNIFGNWKQIVTLLPALAEWVQQQAAHEPNKQWVADIPEYYARLIDEGKIVLKEAKDGSGIIPVAYNLDGSFAKQFRLKEVDLSPDMLQSLQHLQTQVAIAAVLEEIKGLKESIQSLQIDLQNDRLAIADSAWDKWAQAHMIPRGRARNDYLRLAMATATDAKCTLMRNFAQRSLALGVAAGGKTGAVEKVRKVKLTITGENERLATEAMQDLVSIANMVRIECEGHVELNQYDAAEQSLVQFTDFVHAQQLDNPDTLLSINSYLANEAGGEAVIDQFQELVSSTATWKQEAIASGIVPQIESETVSDEDEVVTSEEIHENQEA</sequence>
<evidence type="ECO:0000313" key="1">
    <source>
        <dbReference type="EMBL" id="AIZ15560.1"/>
    </source>
</evidence>
<protein>
    <submittedName>
        <fullName evidence="1">Uncharacterized protein</fullName>
    </submittedName>
</protein>
<keyword evidence="2" id="KW-1185">Reference proteome</keyword>
<dbReference type="HOGENOM" id="CLU_056499_0_0_11"/>
<organism evidence="1 2">
    <name type="scientific">Bifidobacterium pseudolongum PV8-2</name>
    <dbReference type="NCBI Taxonomy" id="1447715"/>
    <lineage>
        <taxon>Bacteria</taxon>
        <taxon>Bacillati</taxon>
        <taxon>Actinomycetota</taxon>
        <taxon>Actinomycetes</taxon>
        <taxon>Bifidobacteriales</taxon>
        <taxon>Bifidobacteriaceae</taxon>
        <taxon>Bifidobacterium</taxon>
    </lineage>
</organism>